<name>A0A6L3NH55_9BURK</name>
<reference evidence="2 3" key="1">
    <citation type="submission" date="2019-09" db="EMBL/GenBank/DDBJ databases">
        <title>Draft genome sequences of 48 bacterial type strains from the CCUG.</title>
        <authorList>
            <person name="Tunovic T."/>
            <person name="Pineiro-Iglesias B."/>
            <person name="Unosson C."/>
            <person name="Inganas E."/>
            <person name="Ohlen M."/>
            <person name="Cardew S."/>
            <person name="Jensie-Markopoulos S."/>
            <person name="Salva-Serra F."/>
            <person name="Jaen-Luchoro D."/>
            <person name="Karlsson R."/>
            <person name="Svensson-Stadler L."/>
            <person name="Chun J."/>
            <person name="Moore E."/>
        </authorList>
    </citation>
    <scope>NUCLEOTIDE SEQUENCE [LARGE SCALE GENOMIC DNA]</scope>
    <source>
        <strain evidence="2 3">CCUG 65687</strain>
    </source>
</reference>
<evidence type="ECO:0000313" key="2">
    <source>
        <dbReference type="EMBL" id="KAB0668788.1"/>
    </source>
</evidence>
<organism evidence="2 3">
    <name type="scientific">Burkholderia territorii</name>
    <dbReference type="NCBI Taxonomy" id="1503055"/>
    <lineage>
        <taxon>Bacteria</taxon>
        <taxon>Pseudomonadati</taxon>
        <taxon>Pseudomonadota</taxon>
        <taxon>Betaproteobacteria</taxon>
        <taxon>Burkholderiales</taxon>
        <taxon>Burkholderiaceae</taxon>
        <taxon>Burkholderia</taxon>
        <taxon>Burkholderia cepacia complex</taxon>
    </lineage>
</organism>
<dbReference type="Proteomes" id="UP000473571">
    <property type="component" value="Unassembled WGS sequence"/>
</dbReference>
<protein>
    <recommendedName>
        <fullName evidence="4">Bacterial collagen-like protein middle domain-containing protein</fullName>
    </recommendedName>
</protein>
<evidence type="ECO:0000256" key="1">
    <source>
        <dbReference type="SAM" id="MobiDB-lite"/>
    </source>
</evidence>
<comment type="caution">
    <text evidence="2">The sequence shown here is derived from an EMBL/GenBank/DDBJ whole genome shotgun (WGS) entry which is preliminary data.</text>
</comment>
<feature type="region of interest" description="Disordered" evidence="1">
    <location>
        <begin position="1"/>
        <end position="44"/>
    </location>
</feature>
<sequence length="62" mass="5439">LGAVGTASPGGAAGTVTTPSGSGSVTAGLTGSSNGGSTAGATNLLSPVTNLLGGLLGATPKK</sequence>
<evidence type="ECO:0008006" key="4">
    <source>
        <dbReference type="Google" id="ProtNLM"/>
    </source>
</evidence>
<evidence type="ECO:0000313" key="3">
    <source>
        <dbReference type="Proteomes" id="UP000473571"/>
    </source>
</evidence>
<feature type="non-terminal residue" evidence="2">
    <location>
        <position position="1"/>
    </location>
</feature>
<accession>A0A6L3NH55</accession>
<proteinExistence type="predicted"/>
<gene>
    <name evidence="2" type="ORF">F7R13_17895</name>
</gene>
<feature type="compositionally biased region" description="Low complexity" evidence="1">
    <location>
        <begin position="1"/>
        <end position="32"/>
    </location>
</feature>
<dbReference type="AlphaFoldDB" id="A0A6L3NH55"/>
<dbReference type="EMBL" id="VZOL01000244">
    <property type="protein sequence ID" value="KAB0668788.1"/>
    <property type="molecule type" value="Genomic_DNA"/>
</dbReference>